<comment type="caution">
    <text evidence="2">The sequence shown here is derived from an EMBL/GenBank/DDBJ whole genome shotgun (WGS) entry which is preliminary data.</text>
</comment>
<proteinExistence type="inferred from homology"/>
<evidence type="ECO:0000256" key="1">
    <source>
        <dbReference type="ARBA" id="ARBA00010552"/>
    </source>
</evidence>
<dbReference type="PANTHER" id="PTHR11803:SF39">
    <property type="entry name" value="2-IMINOBUTANOATE_2-IMINOPROPANOATE DEAMINASE"/>
    <property type="match status" value="1"/>
</dbReference>
<evidence type="ECO:0000313" key="3">
    <source>
        <dbReference type="Proteomes" id="UP000824073"/>
    </source>
</evidence>
<dbReference type="GO" id="GO:0005829">
    <property type="term" value="C:cytosol"/>
    <property type="evidence" value="ECO:0007669"/>
    <property type="project" value="TreeGrafter"/>
</dbReference>
<reference evidence="2" key="1">
    <citation type="submission" date="2020-10" db="EMBL/GenBank/DDBJ databases">
        <authorList>
            <person name="Gilroy R."/>
        </authorList>
    </citation>
    <scope>NUCLEOTIDE SEQUENCE</scope>
    <source>
        <strain evidence="2">CHK191-8634</strain>
    </source>
</reference>
<dbReference type="FunFam" id="3.30.1330.40:FF:000001">
    <property type="entry name" value="L-PSP family endoribonuclease"/>
    <property type="match status" value="1"/>
</dbReference>
<dbReference type="InterPro" id="IPR006175">
    <property type="entry name" value="YjgF/YER057c/UK114"/>
</dbReference>
<dbReference type="InterPro" id="IPR035959">
    <property type="entry name" value="RutC-like_sf"/>
</dbReference>
<organism evidence="2 3">
    <name type="scientific">Candidatus Ventrousia excrementavium</name>
    <dbReference type="NCBI Taxonomy" id="2840961"/>
    <lineage>
        <taxon>Bacteria</taxon>
        <taxon>Bacillati</taxon>
        <taxon>Bacillota</taxon>
        <taxon>Clostridia</taxon>
        <taxon>Eubacteriales</taxon>
        <taxon>Clostridiaceae</taxon>
        <taxon>Clostridiaceae incertae sedis</taxon>
        <taxon>Candidatus Ventrousia</taxon>
    </lineage>
</organism>
<dbReference type="EMBL" id="DVMR01000055">
    <property type="protein sequence ID" value="HIU44035.1"/>
    <property type="molecule type" value="Genomic_DNA"/>
</dbReference>
<dbReference type="CDD" id="cd00448">
    <property type="entry name" value="YjgF_YER057c_UK114_family"/>
    <property type="match status" value="1"/>
</dbReference>
<reference evidence="2" key="2">
    <citation type="journal article" date="2021" name="PeerJ">
        <title>Extensive microbial diversity within the chicken gut microbiome revealed by metagenomics and culture.</title>
        <authorList>
            <person name="Gilroy R."/>
            <person name="Ravi A."/>
            <person name="Getino M."/>
            <person name="Pursley I."/>
            <person name="Horton D.L."/>
            <person name="Alikhan N.F."/>
            <person name="Baker D."/>
            <person name="Gharbi K."/>
            <person name="Hall N."/>
            <person name="Watson M."/>
            <person name="Adriaenssens E.M."/>
            <person name="Foster-Nyarko E."/>
            <person name="Jarju S."/>
            <person name="Secka A."/>
            <person name="Antonio M."/>
            <person name="Oren A."/>
            <person name="Chaudhuri R.R."/>
            <person name="La Ragione R."/>
            <person name="Hildebrand F."/>
            <person name="Pallen M.J."/>
        </authorList>
    </citation>
    <scope>NUCLEOTIDE SEQUENCE</scope>
    <source>
        <strain evidence="2">CHK191-8634</strain>
    </source>
</reference>
<name>A0A9D1LLD2_9CLOT</name>
<dbReference type="Gene3D" id="3.30.1330.40">
    <property type="entry name" value="RutC-like"/>
    <property type="match status" value="1"/>
</dbReference>
<dbReference type="AlphaFoldDB" id="A0A9D1LLD2"/>
<dbReference type="PANTHER" id="PTHR11803">
    <property type="entry name" value="2-IMINOBUTANOATE/2-IMINOPROPANOATE DEAMINASE RIDA"/>
    <property type="match status" value="1"/>
</dbReference>
<dbReference type="Pfam" id="PF01042">
    <property type="entry name" value="Ribonuc_L-PSP"/>
    <property type="match status" value="1"/>
</dbReference>
<sequence>MKLIVPEHHAKASGHYSPGVLSHGTLYISGQLPNDIETGALPDGIEAQTRACLDKVDAVLHAAGLSRDKVVMCRAFIADSSLWDPVNSVYADFFGEHKPARIIVPTKDLRPGLLVEIEAIAEAEEA</sequence>
<protein>
    <submittedName>
        <fullName evidence="2">RidA family protein</fullName>
    </submittedName>
</protein>
<dbReference type="GO" id="GO:0019239">
    <property type="term" value="F:deaminase activity"/>
    <property type="evidence" value="ECO:0007669"/>
    <property type="project" value="TreeGrafter"/>
</dbReference>
<evidence type="ECO:0000313" key="2">
    <source>
        <dbReference type="EMBL" id="HIU44035.1"/>
    </source>
</evidence>
<comment type="similarity">
    <text evidence="1">Belongs to the RutC family.</text>
</comment>
<dbReference type="Proteomes" id="UP000824073">
    <property type="component" value="Unassembled WGS sequence"/>
</dbReference>
<gene>
    <name evidence="2" type="ORF">IAB67_07035</name>
</gene>
<accession>A0A9D1LLD2</accession>
<dbReference type="SUPFAM" id="SSF55298">
    <property type="entry name" value="YjgF-like"/>
    <property type="match status" value="1"/>
</dbReference>